<evidence type="ECO:0008006" key="3">
    <source>
        <dbReference type="Google" id="ProtNLM"/>
    </source>
</evidence>
<reference evidence="1 2" key="1">
    <citation type="submission" date="2016-04" db="EMBL/GenBank/DDBJ databases">
        <authorList>
            <person name="Evans L.H."/>
            <person name="Alamgir A."/>
            <person name="Owens N."/>
            <person name="Weber N.D."/>
            <person name="Virtaneva K."/>
            <person name="Barbian K."/>
            <person name="Babar A."/>
            <person name="Rosenke K."/>
        </authorList>
    </citation>
    <scope>NUCLEOTIDE SEQUENCE [LARGE SCALE GENOMIC DNA]</scope>
    <source>
        <strain evidence="1 2">IFM 0406</strain>
    </source>
</reference>
<evidence type="ECO:0000313" key="2">
    <source>
        <dbReference type="Proteomes" id="UP000076512"/>
    </source>
</evidence>
<sequence length="117" mass="13090">MPAADPALPWPGRLPHPAPAMVLVNRPEVALEDSGGAPVWISDRGLLTADPARLRWGSRELTVTDWSGPWLLDERWWSGNRTGNRAVRAQVMLADTELRVLLLLGYDRAWHVEGLYD</sequence>
<evidence type="ECO:0000313" key="1">
    <source>
        <dbReference type="EMBL" id="KZM75907.1"/>
    </source>
</evidence>
<accession>A0A164PQA1</accession>
<dbReference type="Proteomes" id="UP000076512">
    <property type="component" value="Unassembled WGS sequence"/>
</dbReference>
<dbReference type="EMBL" id="LWGR01000002">
    <property type="protein sequence ID" value="KZM75907.1"/>
    <property type="molecule type" value="Genomic_DNA"/>
</dbReference>
<dbReference type="STRING" id="455432.AWN90_16370"/>
<dbReference type="AlphaFoldDB" id="A0A164PQA1"/>
<protein>
    <recommendedName>
        <fullName evidence="3">DNA polymerase Y family protein</fullName>
    </recommendedName>
</protein>
<dbReference type="OrthoDB" id="5244088at2"/>
<dbReference type="RefSeq" id="WP_067581673.1">
    <property type="nucleotide sequence ID" value="NZ_KV411303.1"/>
</dbReference>
<gene>
    <name evidence="1" type="ORF">AWN90_16370</name>
</gene>
<name>A0A164PQA1_9NOCA</name>
<comment type="caution">
    <text evidence="1">The sequence shown here is derived from an EMBL/GenBank/DDBJ whole genome shotgun (WGS) entry which is preliminary data.</text>
</comment>
<proteinExistence type="predicted"/>
<keyword evidence="2" id="KW-1185">Reference proteome</keyword>
<organism evidence="1 2">
    <name type="scientific">Nocardia terpenica</name>
    <dbReference type="NCBI Taxonomy" id="455432"/>
    <lineage>
        <taxon>Bacteria</taxon>
        <taxon>Bacillati</taxon>
        <taxon>Actinomycetota</taxon>
        <taxon>Actinomycetes</taxon>
        <taxon>Mycobacteriales</taxon>
        <taxon>Nocardiaceae</taxon>
        <taxon>Nocardia</taxon>
    </lineage>
</organism>